<sequence length="340" mass="36538">MPAFLEDVFAPPLIGTWINSMVYMVELLLAYEYYTNKHLRSPGANTTFVRWIVALQLLIDTVGTIGDSAFAYLMLVTHWGDMAYLAYNAWPGAVYCITSGISGFIVQLYLVWRYGILSKNYVICGILVLGALTAVSGAIGLGILSMVHRSTSDRKKIVPISMVWLIASVVTDIGVAGALVITLRGFKSNFKSTRSIIHRLIVGAIQTGSATAVVAAVTLITFALWPNTALSLAPGFFLGRLYGCTLLFNLTTRRMGGAGDPSDASDEHFSGSRGASGTARDRDRATRLDTFGGIHVHQIVQVNNDDDIRGLDSKLARSAVDDTGDEASVGESKAHIAGVI</sequence>
<feature type="transmembrane region" description="Helical" evidence="2">
    <location>
        <begin position="92"/>
        <end position="112"/>
    </location>
</feature>
<feature type="transmembrane region" description="Helical" evidence="2">
    <location>
        <begin position="157"/>
        <end position="180"/>
    </location>
</feature>
<feature type="transmembrane region" description="Helical" evidence="2">
    <location>
        <begin position="12"/>
        <end position="31"/>
    </location>
</feature>
<feature type="transmembrane region" description="Helical" evidence="2">
    <location>
        <begin position="51"/>
        <end position="72"/>
    </location>
</feature>
<dbReference type="Proteomes" id="UP000636479">
    <property type="component" value="Unassembled WGS sequence"/>
</dbReference>
<keyword evidence="2" id="KW-1133">Transmembrane helix</keyword>
<protein>
    <recommendedName>
        <fullName evidence="3">DUF6534 domain-containing protein</fullName>
    </recommendedName>
</protein>
<proteinExistence type="predicted"/>
<dbReference type="Pfam" id="PF20152">
    <property type="entry name" value="DUF6534"/>
    <property type="match status" value="1"/>
</dbReference>
<dbReference type="GeneID" id="59352357"/>
<dbReference type="OrthoDB" id="3203775at2759"/>
<comment type="caution">
    <text evidence="4">The sequence shown here is derived from an EMBL/GenBank/DDBJ whole genome shotgun (WGS) entry which is preliminary data.</text>
</comment>
<dbReference type="RefSeq" id="XP_037213837.1">
    <property type="nucleotide sequence ID" value="XM_037369841.1"/>
</dbReference>
<feature type="region of interest" description="Disordered" evidence="1">
    <location>
        <begin position="259"/>
        <end position="282"/>
    </location>
</feature>
<organism evidence="4 5">
    <name type="scientific">Mycena indigotica</name>
    <dbReference type="NCBI Taxonomy" id="2126181"/>
    <lineage>
        <taxon>Eukaryota</taxon>
        <taxon>Fungi</taxon>
        <taxon>Dikarya</taxon>
        <taxon>Basidiomycota</taxon>
        <taxon>Agaricomycotina</taxon>
        <taxon>Agaricomycetes</taxon>
        <taxon>Agaricomycetidae</taxon>
        <taxon>Agaricales</taxon>
        <taxon>Marasmiineae</taxon>
        <taxon>Mycenaceae</taxon>
        <taxon>Mycena</taxon>
    </lineage>
</organism>
<dbReference type="PANTHER" id="PTHR40465:SF1">
    <property type="entry name" value="DUF6534 DOMAIN-CONTAINING PROTEIN"/>
    <property type="match status" value="1"/>
</dbReference>
<dbReference type="EMBL" id="JACAZF010000015">
    <property type="protein sequence ID" value="KAF7290259.1"/>
    <property type="molecule type" value="Genomic_DNA"/>
</dbReference>
<dbReference type="PANTHER" id="PTHR40465">
    <property type="entry name" value="CHROMOSOME 1, WHOLE GENOME SHOTGUN SEQUENCE"/>
    <property type="match status" value="1"/>
</dbReference>
<keyword evidence="2" id="KW-0472">Membrane</keyword>
<reference evidence="4" key="1">
    <citation type="submission" date="2020-05" db="EMBL/GenBank/DDBJ databases">
        <title>Mycena genomes resolve the evolution of fungal bioluminescence.</title>
        <authorList>
            <person name="Tsai I.J."/>
        </authorList>
    </citation>
    <scope>NUCLEOTIDE SEQUENCE</scope>
    <source>
        <strain evidence="4">171206Taipei</strain>
    </source>
</reference>
<feature type="transmembrane region" description="Helical" evidence="2">
    <location>
        <begin position="121"/>
        <end position="145"/>
    </location>
</feature>
<evidence type="ECO:0000256" key="2">
    <source>
        <dbReference type="SAM" id="Phobius"/>
    </source>
</evidence>
<feature type="transmembrane region" description="Helical" evidence="2">
    <location>
        <begin position="200"/>
        <end position="225"/>
    </location>
</feature>
<keyword evidence="5" id="KW-1185">Reference proteome</keyword>
<keyword evidence="2" id="KW-0812">Transmembrane</keyword>
<dbReference type="InterPro" id="IPR045339">
    <property type="entry name" value="DUF6534"/>
</dbReference>
<evidence type="ECO:0000259" key="3">
    <source>
        <dbReference type="Pfam" id="PF20152"/>
    </source>
</evidence>
<evidence type="ECO:0000313" key="5">
    <source>
        <dbReference type="Proteomes" id="UP000636479"/>
    </source>
</evidence>
<evidence type="ECO:0000256" key="1">
    <source>
        <dbReference type="SAM" id="MobiDB-lite"/>
    </source>
</evidence>
<feature type="transmembrane region" description="Helical" evidence="2">
    <location>
        <begin position="231"/>
        <end position="250"/>
    </location>
</feature>
<name>A0A8H6VVZ6_9AGAR</name>
<accession>A0A8H6VVZ6</accession>
<dbReference type="AlphaFoldDB" id="A0A8H6VVZ6"/>
<evidence type="ECO:0000313" key="4">
    <source>
        <dbReference type="EMBL" id="KAF7290259.1"/>
    </source>
</evidence>
<feature type="domain" description="DUF6534" evidence="3">
    <location>
        <begin position="168"/>
        <end position="254"/>
    </location>
</feature>
<gene>
    <name evidence="4" type="ORF">MIND_01339600</name>
</gene>